<dbReference type="Gene3D" id="3.90.1280.10">
    <property type="entry name" value="HSP33 redox switch-like"/>
    <property type="match status" value="1"/>
</dbReference>
<dbReference type="GO" id="GO:0044183">
    <property type="term" value="F:protein folding chaperone"/>
    <property type="evidence" value="ECO:0007669"/>
    <property type="project" value="TreeGrafter"/>
</dbReference>
<dbReference type="Pfam" id="PF01430">
    <property type="entry name" value="HSP33"/>
    <property type="match status" value="1"/>
</dbReference>
<keyword evidence="4" id="KW-0143">Chaperone</keyword>
<keyword evidence="1" id="KW-0963">Cytoplasm</keyword>
<dbReference type="GO" id="GO:0042026">
    <property type="term" value="P:protein refolding"/>
    <property type="evidence" value="ECO:0007669"/>
    <property type="project" value="TreeGrafter"/>
</dbReference>
<evidence type="ECO:0000256" key="4">
    <source>
        <dbReference type="ARBA" id="ARBA00023186"/>
    </source>
</evidence>
<dbReference type="InterPro" id="IPR000397">
    <property type="entry name" value="Heat_shock_Hsp33"/>
</dbReference>
<evidence type="ECO:0000313" key="7">
    <source>
        <dbReference type="Proteomes" id="UP000249046"/>
    </source>
</evidence>
<dbReference type="Gene3D" id="1.10.287.480">
    <property type="entry name" value="helix hairpin bin"/>
    <property type="match status" value="1"/>
</dbReference>
<dbReference type="InterPro" id="IPR016154">
    <property type="entry name" value="Heat_shock_Hsp33_C"/>
</dbReference>
<dbReference type="AlphaFoldDB" id="A0A2W5LT53"/>
<dbReference type="InterPro" id="IPR023212">
    <property type="entry name" value="Hsp33_helix_hairpin_bin_dom_sf"/>
</dbReference>
<dbReference type="EMBL" id="QFPO01000020">
    <property type="protein sequence ID" value="PZQ10517.1"/>
    <property type="molecule type" value="Genomic_DNA"/>
</dbReference>
<dbReference type="GO" id="GO:0005737">
    <property type="term" value="C:cytoplasm"/>
    <property type="evidence" value="ECO:0007669"/>
    <property type="project" value="InterPro"/>
</dbReference>
<comment type="caution">
    <text evidence="6">The sequence shown here is derived from an EMBL/GenBank/DDBJ whole genome shotgun (WGS) entry which is preliminary data.</text>
</comment>
<dbReference type="CDD" id="cd00498">
    <property type="entry name" value="Hsp33"/>
    <property type="match status" value="1"/>
</dbReference>
<protein>
    <submittedName>
        <fullName evidence="6">Heat-shock protein Hsp33</fullName>
    </submittedName>
</protein>
<evidence type="ECO:0000313" key="6">
    <source>
        <dbReference type="EMBL" id="PZQ10517.1"/>
    </source>
</evidence>
<dbReference type="Gene3D" id="3.55.30.10">
    <property type="entry name" value="Hsp33 domain"/>
    <property type="match status" value="1"/>
</dbReference>
<sequence>MAKHDFLQRFLLEQAGVHGAFVRLDKTWRDVRAQTDYPKPLASLLGRTLAASALLSGSIKFRGRLSIQFRSEGALRLLFAECTDGGGLRGLARWDEASEAVPQLGDDAILAVTIEQSDRDLRQQALIACEGNDLSGAFERYFEQSEQLPTRMLLVEHAGRCAGLLLQPIADGGGISLGDPDAWNRVGYLMATAMTDEMVNLSAEELLTRLFHEEGVRVFEPRPLSFACSCSRARVEAVLRSLGHEECEDTLAAEGQIAVTCEFCNHAYRFDRVDVAGLFVTTMPVAGPSTAQ</sequence>
<evidence type="ECO:0000256" key="1">
    <source>
        <dbReference type="ARBA" id="ARBA00022490"/>
    </source>
</evidence>
<keyword evidence="5" id="KW-0676">Redox-active center</keyword>
<evidence type="ECO:0000256" key="5">
    <source>
        <dbReference type="ARBA" id="ARBA00023284"/>
    </source>
</evidence>
<dbReference type="SUPFAM" id="SSF64397">
    <property type="entry name" value="Hsp33 domain"/>
    <property type="match status" value="1"/>
</dbReference>
<reference evidence="6 7" key="1">
    <citation type="submission" date="2017-08" db="EMBL/GenBank/DDBJ databases">
        <title>Infants hospitalized years apart are colonized by the same room-sourced microbial strains.</title>
        <authorList>
            <person name="Brooks B."/>
            <person name="Olm M.R."/>
            <person name="Firek B.A."/>
            <person name="Baker R."/>
            <person name="Thomas B.C."/>
            <person name="Morowitz M.J."/>
            <person name="Banfield J.F."/>
        </authorList>
    </citation>
    <scope>NUCLEOTIDE SEQUENCE [LARGE SCALE GENOMIC DNA]</scope>
    <source>
        <strain evidence="6">S2_005_003_R2_42</strain>
    </source>
</reference>
<accession>A0A2W5LT53</accession>
<proteinExistence type="predicted"/>
<evidence type="ECO:0000256" key="3">
    <source>
        <dbReference type="ARBA" id="ARBA00023157"/>
    </source>
</evidence>
<dbReference type="Proteomes" id="UP000249046">
    <property type="component" value="Unassembled WGS sequence"/>
</dbReference>
<dbReference type="SUPFAM" id="SSF118352">
    <property type="entry name" value="HSP33 redox switch-like"/>
    <property type="match status" value="1"/>
</dbReference>
<gene>
    <name evidence="6" type="ORF">DI564_15930</name>
</gene>
<dbReference type="PANTHER" id="PTHR30111">
    <property type="entry name" value="33 KDA CHAPERONIN"/>
    <property type="match status" value="1"/>
</dbReference>
<evidence type="ECO:0000256" key="2">
    <source>
        <dbReference type="ARBA" id="ARBA00022833"/>
    </source>
</evidence>
<dbReference type="GO" id="GO:0051082">
    <property type="term" value="F:unfolded protein binding"/>
    <property type="evidence" value="ECO:0007669"/>
    <property type="project" value="InterPro"/>
</dbReference>
<keyword evidence="2" id="KW-0862">Zinc</keyword>
<dbReference type="PANTHER" id="PTHR30111:SF1">
    <property type="entry name" value="33 KDA CHAPERONIN"/>
    <property type="match status" value="1"/>
</dbReference>
<organism evidence="6 7">
    <name type="scientific">Rhodanobacter denitrificans</name>
    <dbReference type="NCBI Taxonomy" id="666685"/>
    <lineage>
        <taxon>Bacteria</taxon>
        <taxon>Pseudomonadati</taxon>
        <taxon>Pseudomonadota</taxon>
        <taxon>Gammaproteobacteria</taxon>
        <taxon>Lysobacterales</taxon>
        <taxon>Rhodanobacteraceae</taxon>
        <taxon>Rhodanobacter</taxon>
    </lineage>
</organism>
<keyword evidence="3" id="KW-1015">Disulfide bond</keyword>
<dbReference type="InterPro" id="IPR016153">
    <property type="entry name" value="Heat_shock_Hsp33_N"/>
</dbReference>
<name>A0A2W5LT53_9GAMM</name>
<dbReference type="PIRSF" id="PIRSF005261">
    <property type="entry name" value="Heat_shock_Hsp33"/>
    <property type="match status" value="1"/>
</dbReference>